<dbReference type="EMBL" id="CAEZXR010000172">
    <property type="protein sequence ID" value="CAB4711682.1"/>
    <property type="molecule type" value="Genomic_DNA"/>
</dbReference>
<feature type="region of interest" description="Disordered" evidence="1">
    <location>
        <begin position="1"/>
        <end position="261"/>
    </location>
</feature>
<feature type="compositionally biased region" description="Basic residues" evidence="1">
    <location>
        <begin position="212"/>
        <end position="228"/>
    </location>
</feature>
<accession>A0A6J6QM61</accession>
<sequence>MGDHRRRRDRPTALPQVAGPARRGHDLRELPGRQEGRQAQGRQLRRQRAVAGRLPRPHRHGRPARHHAARQQRGRRQGLDGAARRRRPVQPHDLADRRVRLRVQRRLGHQQRRHRIVRRGRRRGLGQPLLPPQPDPRRVLRVRLHRVGRQLPAGQQRGRRHAGSRRRPDHRWRPVRRAQPHLGRARPGPQQRQHADPARRHPGLHQHVPVGVRRRRFRGRGPRRRLRLHDHPARVQPRPVQPLRRRRRPGLARHRPVRRDG</sequence>
<evidence type="ECO:0000256" key="1">
    <source>
        <dbReference type="SAM" id="MobiDB-lite"/>
    </source>
</evidence>
<proteinExistence type="predicted"/>
<feature type="compositionally biased region" description="Basic residues" evidence="1">
    <location>
        <begin position="157"/>
        <end position="179"/>
    </location>
</feature>
<feature type="compositionally biased region" description="Basic residues" evidence="1">
    <location>
        <begin position="55"/>
        <end position="76"/>
    </location>
</feature>
<feature type="compositionally biased region" description="Basic residues" evidence="1">
    <location>
        <begin position="139"/>
        <end position="148"/>
    </location>
</feature>
<protein>
    <submittedName>
        <fullName evidence="2">Unannotated protein</fullName>
    </submittedName>
</protein>
<gene>
    <name evidence="2" type="ORF">UFOPK2579_01481</name>
</gene>
<name>A0A6J6QM61_9ZZZZ</name>
<dbReference type="AlphaFoldDB" id="A0A6J6QM61"/>
<reference evidence="2" key="1">
    <citation type="submission" date="2020-05" db="EMBL/GenBank/DDBJ databases">
        <authorList>
            <person name="Chiriac C."/>
            <person name="Salcher M."/>
            <person name="Ghai R."/>
            <person name="Kavagutti S V."/>
        </authorList>
    </citation>
    <scope>NUCLEOTIDE SEQUENCE</scope>
</reference>
<feature type="compositionally biased region" description="Basic residues" evidence="1">
    <location>
        <begin position="99"/>
        <end position="124"/>
    </location>
</feature>
<evidence type="ECO:0000313" key="2">
    <source>
        <dbReference type="EMBL" id="CAB4711682.1"/>
    </source>
</evidence>
<organism evidence="2">
    <name type="scientific">freshwater metagenome</name>
    <dbReference type="NCBI Taxonomy" id="449393"/>
    <lineage>
        <taxon>unclassified sequences</taxon>
        <taxon>metagenomes</taxon>
        <taxon>ecological metagenomes</taxon>
    </lineage>
</organism>
<feature type="compositionally biased region" description="Basic residues" evidence="1">
    <location>
        <begin position="243"/>
        <end position="261"/>
    </location>
</feature>
<feature type="compositionally biased region" description="Basic and acidic residues" evidence="1">
    <location>
        <begin position="23"/>
        <end position="36"/>
    </location>
</feature>